<dbReference type="Gene3D" id="2.60.120.10">
    <property type="entry name" value="Jelly Rolls"/>
    <property type="match status" value="1"/>
</dbReference>
<feature type="active site" description="Proton acceptor" evidence="2">
    <location>
        <position position="61"/>
    </location>
</feature>
<dbReference type="UniPathway" id="UPA00124"/>
<dbReference type="Pfam" id="PF00908">
    <property type="entry name" value="dTDP_sugar_isom"/>
    <property type="match status" value="1"/>
</dbReference>
<evidence type="ECO:0000256" key="1">
    <source>
        <dbReference type="ARBA" id="ARBA00010154"/>
    </source>
</evidence>
<dbReference type="InterPro" id="IPR014710">
    <property type="entry name" value="RmlC-like_jellyroll"/>
</dbReference>
<dbReference type="GO" id="GO:0008830">
    <property type="term" value="F:dTDP-4-dehydrorhamnose 3,5-epimerase activity"/>
    <property type="evidence" value="ECO:0007669"/>
    <property type="project" value="UniProtKB-UniRule"/>
</dbReference>
<organism evidence="5 6">
    <name type="scientific">Rubrobacter xylanophilus</name>
    <dbReference type="NCBI Taxonomy" id="49319"/>
    <lineage>
        <taxon>Bacteria</taxon>
        <taxon>Bacillati</taxon>
        <taxon>Actinomycetota</taxon>
        <taxon>Rubrobacteria</taxon>
        <taxon>Rubrobacterales</taxon>
        <taxon>Rubrobacteraceae</taxon>
        <taxon>Rubrobacter</taxon>
    </lineage>
</organism>
<evidence type="ECO:0000256" key="3">
    <source>
        <dbReference type="PIRSR" id="PIRSR600888-3"/>
    </source>
</evidence>
<dbReference type="EC" id="5.1.3.13" evidence="4"/>
<dbReference type="InterPro" id="IPR000888">
    <property type="entry name" value="RmlC-like"/>
</dbReference>
<dbReference type="OrthoDB" id="9800680at2"/>
<accession>A0A510HLE3</accession>
<gene>
    <name evidence="5" type="ORF">RxyAA322_24720</name>
</gene>
<comment type="similarity">
    <text evidence="1 4">Belongs to the dTDP-4-dehydrorhamnose 3,5-epimerase family.</text>
</comment>
<sequence length="183" mass="20936">MRVLETELPGVLLVEPDVFGDERGFFMESWSGRRYREAGLPERFVQDNLSFSRRGVLRGLHFQHPRGQGKLVSVLRGEVFDVAVDVRRGSPTFGRWVGVSLSEENKRQLYIPPGFAHGFVVLSEAALFFYKCTEYYAPECERTVLWNDPEIGICWPVEEPVLSEKDREAPTLRNMPPGHLPAR</sequence>
<comment type="catalytic activity">
    <reaction evidence="4">
        <text>dTDP-4-dehydro-6-deoxy-alpha-D-glucose = dTDP-4-dehydro-beta-L-rhamnose</text>
        <dbReference type="Rhea" id="RHEA:16969"/>
        <dbReference type="ChEBI" id="CHEBI:57649"/>
        <dbReference type="ChEBI" id="CHEBI:62830"/>
        <dbReference type="EC" id="5.1.3.13"/>
    </reaction>
</comment>
<keyword evidence="6" id="KW-1185">Reference proteome</keyword>
<proteinExistence type="inferred from homology"/>
<dbReference type="PANTHER" id="PTHR21047:SF2">
    <property type="entry name" value="THYMIDINE DIPHOSPHO-4-KETO-RHAMNOSE 3,5-EPIMERASE"/>
    <property type="match status" value="1"/>
</dbReference>
<protein>
    <recommendedName>
        <fullName evidence="4">dTDP-4-dehydrorhamnose 3,5-epimerase</fullName>
        <ecNumber evidence="4">5.1.3.13</ecNumber>
    </recommendedName>
    <alternativeName>
        <fullName evidence="4">Thymidine diphospho-4-keto-rhamnose 3,5-epimerase</fullName>
    </alternativeName>
</protein>
<name>A0A510HLE3_9ACTN</name>
<evidence type="ECO:0000256" key="2">
    <source>
        <dbReference type="PIRSR" id="PIRSR600888-1"/>
    </source>
</evidence>
<comment type="pathway">
    <text evidence="4">Carbohydrate biosynthesis; dTDP-L-rhamnose biosynthesis.</text>
</comment>
<evidence type="ECO:0000256" key="4">
    <source>
        <dbReference type="RuleBase" id="RU364069"/>
    </source>
</evidence>
<dbReference type="SUPFAM" id="SSF51182">
    <property type="entry name" value="RmlC-like cupins"/>
    <property type="match status" value="1"/>
</dbReference>
<comment type="function">
    <text evidence="4">Catalyzes the epimerization of the C3' and C5'positions of dTDP-6-deoxy-D-xylo-4-hexulose, forming dTDP-6-deoxy-L-lyxo-4-hexulose.</text>
</comment>
<reference evidence="5" key="1">
    <citation type="journal article" date="2019" name="Microbiol. Resour. Announc.">
        <title>Complete Genome Sequence of Rubrobacter xylanophilus Strain AA3-22, Isolated from Arima Onsen in Japan.</title>
        <authorList>
            <person name="Tomariguchi N."/>
            <person name="Miyazaki K."/>
        </authorList>
    </citation>
    <scope>NUCLEOTIDE SEQUENCE [LARGE SCALE GENOMIC DNA]</scope>
    <source>
        <strain evidence="5">AA3-22</strain>
    </source>
</reference>
<dbReference type="GO" id="GO:0000271">
    <property type="term" value="P:polysaccharide biosynthetic process"/>
    <property type="evidence" value="ECO:0007669"/>
    <property type="project" value="TreeGrafter"/>
</dbReference>
<dbReference type="NCBIfam" id="TIGR01221">
    <property type="entry name" value="rmlC"/>
    <property type="match status" value="1"/>
</dbReference>
<comment type="subunit">
    <text evidence="4">Homodimer.</text>
</comment>
<dbReference type="Proteomes" id="UP000318065">
    <property type="component" value="Chromosome"/>
</dbReference>
<evidence type="ECO:0000313" key="6">
    <source>
        <dbReference type="Proteomes" id="UP000318065"/>
    </source>
</evidence>
<dbReference type="InterPro" id="IPR011051">
    <property type="entry name" value="RmlC_Cupin_sf"/>
</dbReference>
<dbReference type="RefSeq" id="WP_143528607.1">
    <property type="nucleotide sequence ID" value="NZ_AP019791.1"/>
</dbReference>
<feature type="active site" description="Proton donor" evidence="2">
    <location>
        <position position="130"/>
    </location>
</feature>
<feature type="site" description="Participates in a stacking interaction with the thymidine ring of dTDP-4-oxo-6-deoxyglucose" evidence="3">
    <location>
        <position position="136"/>
    </location>
</feature>
<keyword evidence="4" id="KW-0413">Isomerase</keyword>
<dbReference type="EMBL" id="AP019791">
    <property type="protein sequence ID" value="BBL80618.1"/>
    <property type="molecule type" value="Genomic_DNA"/>
</dbReference>
<dbReference type="CDD" id="cd00438">
    <property type="entry name" value="cupin_RmlC"/>
    <property type="match status" value="1"/>
</dbReference>
<dbReference type="PANTHER" id="PTHR21047">
    <property type="entry name" value="DTDP-6-DEOXY-D-GLUCOSE-3,5 EPIMERASE"/>
    <property type="match status" value="1"/>
</dbReference>
<evidence type="ECO:0000313" key="5">
    <source>
        <dbReference type="EMBL" id="BBL80618.1"/>
    </source>
</evidence>
<dbReference type="GO" id="GO:0019305">
    <property type="term" value="P:dTDP-rhamnose biosynthetic process"/>
    <property type="evidence" value="ECO:0007669"/>
    <property type="project" value="UniProtKB-UniRule"/>
</dbReference>
<dbReference type="AlphaFoldDB" id="A0A510HLE3"/>
<dbReference type="GO" id="GO:0005829">
    <property type="term" value="C:cytosol"/>
    <property type="evidence" value="ECO:0007669"/>
    <property type="project" value="TreeGrafter"/>
</dbReference>